<proteinExistence type="predicted"/>
<gene>
    <name evidence="1" type="ORF">FSBG_00177</name>
</gene>
<dbReference type="Proteomes" id="UP000002975">
    <property type="component" value="Unassembled WGS sequence"/>
</dbReference>
<sequence>MIREVRRNERLKAILFTKDNVGEVVKFLNYGKKRKLSKKQIEQYIKNGIRFKSYVSEDGNYIGDYGYRVYVDEWIVMGSNRYFETYTKKEFEEEFEIVDY</sequence>
<dbReference type="EMBL" id="GG657971">
    <property type="protein sequence ID" value="EFS20680.1"/>
    <property type="molecule type" value="Genomic_DNA"/>
</dbReference>
<evidence type="ECO:0000313" key="1">
    <source>
        <dbReference type="EMBL" id="EFS20680.1"/>
    </source>
</evidence>
<name>E5BEZ9_9FUSO</name>
<dbReference type="AlphaFoldDB" id="E5BEZ9"/>
<evidence type="ECO:0000313" key="2">
    <source>
        <dbReference type="Proteomes" id="UP000002975"/>
    </source>
</evidence>
<reference evidence="1 2" key="1">
    <citation type="submission" date="2009-02" db="EMBL/GenBank/DDBJ databases">
        <title>The Genome Sequence of Fusobacterium sp. 3_1_5R.</title>
        <authorList>
            <consortium name="The Broad Institute Genome Sequencing Platform"/>
            <person name="Ward D."/>
            <person name="Young S.K."/>
            <person name="Kodira C.D."/>
            <person name="Zeng Q."/>
            <person name="Koehrsen M."/>
            <person name="Alvarado L."/>
            <person name="Berlin A."/>
            <person name="Borenstein D."/>
            <person name="Chen Z."/>
            <person name="Engels R."/>
            <person name="Freedman E."/>
            <person name="Gellesch M."/>
            <person name="Goldberg J."/>
            <person name="Griggs A."/>
            <person name="Gujja S."/>
            <person name="Heiman D."/>
            <person name="Hepburn T."/>
            <person name="Howarth C."/>
            <person name="Jen D."/>
            <person name="Larson L."/>
            <person name="Lewis B."/>
            <person name="Mehta T."/>
            <person name="Park D."/>
            <person name="Pearson M."/>
            <person name="Roberts A."/>
            <person name="Saif S."/>
            <person name="Shea T."/>
            <person name="Shenoy N."/>
            <person name="Sisk P."/>
            <person name="Stolte C."/>
            <person name="Sykes S."/>
            <person name="Walk T."/>
            <person name="White J."/>
            <person name="Yandava C."/>
            <person name="Allen-Vercoe E."/>
            <person name="Strauss J."/>
            <person name="Ambrose C."/>
            <person name="Lander E."/>
            <person name="Nusbaum C."/>
            <person name="Galagan J."/>
            <person name="Birren B."/>
        </authorList>
    </citation>
    <scope>NUCLEOTIDE SEQUENCE [LARGE SCALE GENOMIC DNA]</scope>
    <source>
        <strain evidence="1 2">3_1_5R</strain>
    </source>
</reference>
<accession>E5BEZ9</accession>
<dbReference type="HOGENOM" id="CLU_2301745_0_0_0"/>
<dbReference type="BioCyc" id="FSP469605-HMP:GTSP-179-MONOMER"/>
<keyword evidence="2" id="KW-1185">Reference proteome</keyword>
<organism evidence="1 2">
    <name type="scientific">Fusobacterium gonidiaformans 3-1-5R</name>
    <dbReference type="NCBI Taxonomy" id="469605"/>
    <lineage>
        <taxon>Bacteria</taxon>
        <taxon>Fusobacteriati</taxon>
        <taxon>Fusobacteriota</taxon>
        <taxon>Fusobacteriia</taxon>
        <taxon>Fusobacteriales</taxon>
        <taxon>Fusobacteriaceae</taxon>
        <taxon>Fusobacterium</taxon>
    </lineage>
</organism>
<protein>
    <submittedName>
        <fullName evidence="1">Uncharacterized protein</fullName>
    </submittedName>
</protein>
<dbReference type="RefSeq" id="WP_008800759.1">
    <property type="nucleotide sequence ID" value="NZ_GG657971.1"/>
</dbReference>